<sequence>MGAILSSIRLDGVDALGDITPSRADWLTSHADATDLSAVEVERLWRRFQQVTGSRDKANLYPENNALPEELSNDIFVKNLLKHFPRLRTDDDAISFGYFISVMRWFDEANLHRKLEAIFQYLNNGDPIDATFLVKLFKHIHPDMTNDEIKSTAAGAMRLLGSTETDKLNQQQFVEGVLKFIPHDELAELLDFHIIPTAVSHEVATLPDLPLPPMMSVNADHVIGDDLVTDDQIKQLALQTSQKHWTKLILALGFLEYDIEAYKARNNYNAAATVYDLLDLWREQEGSLATKTRLREYLKISDFGKLVKILD</sequence>
<gene>
    <name evidence="2" type="ORF">EDS130_LOCUS2670</name>
    <name evidence="3" type="ORF">XAT740_LOCUS50743</name>
</gene>
<evidence type="ECO:0000313" key="3">
    <source>
        <dbReference type="EMBL" id="CAF1624734.1"/>
    </source>
</evidence>
<proteinExistence type="predicted"/>
<dbReference type="EMBL" id="CAJNOJ010000006">
    <property type="protein sequence ID" value="CAF0758347.1"/>
    <property type="molecule type" value="Genomic_DNA"/>
</dbReference>
<dbReference type="PROSITE" id="PS50017">
    <property type="entry name" value="DEATH_DOMAIN"/>
    <property type="match status" value="1"/>
</dbReference>
<dbReference type="Proteomes" id="UP000663828">
    <property type="component" value="Unassembled WGS sequence"/>
</dbReference>
<evidence type="ECO:0000259" key="1">
    <source>
        <dbReference type="PROSITE" id="PS50017"/>
    </source>
</evidence>
<comment type="caution">
    <text evidence="2">The sequence shown here is derived from an EMBL/GenBank/DDBJ whole genome shotgun (WGS) entry which is preliminary data.</text>
</comment>
<feature type="domain" description="Death" evidence="1">
    <location>
        <begin position="245"/>
        <end position="311"/>
    </location>
</feature>
<dbReference type="Gene3D" id="1.10.238.10">
    <property type="entry name" value="EF-hand"/>
    <property type="match status" value="1"/>
</dbReference>
<accession>A0A813PVB3</accession>
<dbReference type="AlphaFoldDB" id="A0A813PVB3"/>
<reference evidence="2" key="1">
    <citation type="submission" date="2021-02" db="EMBL/GenBank/DDBJ databases">
        <authorList>
            <person name="Nowell W R."/>
        </authorList>
    </citation>
    <scope>NUCLEOTIDE SEQUENCE</scope>
</reference>
<dbReference type="CDD" id="cd01670">
    <property type="entry name" value="Death"/>
    <property type="match status" value="1"/>
</dbReference>
<organism evidence="2 5">
    <name type="scientific">Adineta ricciae</name>
    <name type="common">Rotifer</name>
    <dbReference type="NCBI Taxonomy" id="249248"/>
    <lineage>
        <taxon>Eukaryota</taxon>
        <taxon>Metazoa</taxon>
        <taxon>Spiralia</taxon>
        <taxon>Gnathifera</taxon>
        <taxon>Rotifera</taxon>
        <taxon>Eurotatoria</taxon>
        <taxon>Bdelloidea</taxon>
        <taxon>Adinetida</taxon>
        <taxon>Adinetidae</taxon>
        <taxon>Adineta</taxon>
    </lineage>
</organism>
<dbReference type="GO" id="GO:0007165">
    <property type="term" value="P:signal transduction"/>
    <property type="evidence" value="ECO:0007669"/>
    <property type="project" value="InterPro"/>
</dbReference>
<dbReference type="InterPro" id="IPR000488">
    <property type="entry name" value="Death_dom"/>
</dbReference>
<protein>
    <recommendedName>
        <fullName evidence="1">Death domain-containing protein</fullName>
    </recommendedName>
</protein>
<name>A0A813PVB3_ADIRI</name>
<evidence type="ECO:0000313" key="2">
    <source>
        <dbReference type="EMBL" id="CAF0758347.1"/>
    </source>
</evidence>
<dbReference type="Pfam" id="PF00531">
    <property type="entry name" value="Death"/>
    <property type="match status" value="1"/>
</dbReference>
<dbReference type="SUPFAM" id="SSF47986">
    <property type="entry name" value="DEATH domain"/>
    <property type="match status" value="1"/>
</dbReference>
<dbReference type="Proteomes" id="UP000663852">
    <property type="component" value="Unassembled WGS sequence"/>
</dbReference>
<evidence type="ECO:0000313" key="4">
    <source>
        <dbReference type="Proteomes" id="UP000663828"/>
    </source>
</evidence>
<dbReference type="InterPro" id="IPR011029">
    <property type="entry name" value="DEATH-like_dom_sf"/>
</dbReference>
<dbReference type="OrthoDB" id="20872at2759"/>
<keyword evidence="4" id="KW-1185">Reference proteome</keyword>
<dbReference type="InterPro" id="IPR011992">
    <property type="entry name" value="EF-hand-dom_pair"/>
</dbReference>
<evidence type="ECO:0000313" key="5">
    <source>
        <dbReference type="Proteomes" id="UP000663852"/>
    </source>
</evidence>
<dbReference type="EMBL" id="CAJNOR010007877">
    <property type="protein sequence ID" value="CAF1624734.1"/>
    <property type="molecule type" value="Genomic_DNA"/>
</dbReference>
<dbReference type="Gene3D" id="1.10.533.10">
    <property type="entry name" value="Death Domain, Fas"/>
    <property type="match status" value="1"/>
</dbReference>
<dbReference type="SUPFAM" id="SSF47473">
    <property type="entry name" value="EF-hand"/>
    <property type="match status" value="1"/>
</dbReference>